<dbReference type="Proteomes" id="UP000052230">
    <property type="component" value="Unassembled WGS sequence"/>
</dbReference>
<evidence type="ECO:0000313" key="1">
    <source>
        <dbReference type="EMBL" id="CEG15354.1"/>
    </source>
</evidence>
<dbReference type="EMBL" id="CCXZ01000101">
    <property type="protein sequence ID" value="CEG15354.1"/>
    <property type="molecule type" value="Genomic_DNA"/>
</dbReference>
<evidence type="ECO:0000313" key="2">
    <source>
        <dbReference type="EMBL" id="MBD4335266.1"/>
    </source>
</evidence>
<dbReference type="Proteomes" id="UP000653002">
    <property type="component" value="Unassembled WGS sequence"/>
</dbReference>
<dbReference type="AlphaFoldDB" id="A0A0U5FAF8"/>
<gene>
    <name evidence="2" type="ORF">GUH15_04075</name>
    <name evidence="1" type="ORF">XAC3562_190042</name>
</gene>
<keyword evidence="3" id="KW-1185">Reference proteome</keyword>
<proteinExistence type="predicted"/>
<name>A0A0U5FAF8_XANCI</name>
<reference evidence="2" key="2">
    <citation type="submission" date="2020-01" db="EMBL/GenBank/DDBJ databases">
        <authorList>
            <person name="Richard D."/>
        </authorList>
    </citation>
    <scope>NUCLEOTIDE SEQUENCE</scope>
    <source>
        <strain evidence="2">JP541</strain>
    </source>
</reference>
<organism evidence="1 3">
    <name type="scientific">Xanthomonas citri pv. citri</name>
    <dbReference type="NCBI Taxonomy" id="611301"/>
    <lineage>
        <taxon>Bacteria</taxon>
        <taxon>Pseudomonadati</taxon>
        <taxon>Pseudomonadota</taxon>
        <taxon>Gammaproteobacteria</taxon>
        <taxon>Lysobacterales</taxon>
        <taxon>Lysobacteraceae</taxon>
        <taxon>Xanthomonas</taxon>
    </lineage>
</organism>
<reference evidence="1 3" key="1">
    <citation type="submission" date="2014-09" db="EMBL/GenBank/DDBJ databases">
        <authorList>
            <person name="Regsiter A."/>
        </authorList>
    </citation>
    <scope>NUCLEOTIDE SEQUENCE [LARGE SCALE GENOMIC DNA]</scope>
</reference>
<dbReference type="GeneID" id="66913564"/>
<comment type="caution">
    <text evidence="1">The sequence shown here is derived from an EMBL/GenBank/DDBJ whole genome shotgun (WGS) entry which is preliminary data.</text>
</comment>
<protein>
    <submittedName>
        <fullName evidence="1">Uncharacterized protein</fullName>
    </submittedName>
</protein>
<accession>A0A0U5FAF8</accession>
<dbReference type="EMBL" id="JAABFR010000174">
    <property type="protein sequence ID" value="MBD4335266.1"/>
    <property type="molecule type" value="Genomic_DNA"/>
</dbReference>
<evidence type="ECO:0000313" key="3">
    <source>
        <dbReference type="Proteomes" id="UP000052230"/>
    </source>
</evidence>
<sequence length="47" mass="5712">MKLQDVRVWPLDGFPYLLFYVERDASIVIWRVLQMQRDLPAWMSEAQ</sequence>
<dbReference type="RefSeq" id="WP_157312935.1">
    <property type="nucleotide sequence ID" value="NZ_CAVLHM010000040.1"/>
</dbReference>